<accession>A0AA38ZES8</accession>
<reference evidence="1 2" key="1">
    <citation type="journal article" date="2023" name="BMC Biotechnol.">
        <title>Vitis rotundifolia cv Carlos genome sequencing.</title>
        <authorList>
            <person name="Huff M."/>
            <person name="Hulse-Kemp A."/>
            <person name="Scheffler B."/>
            <person name="Youngblood R."/>
            <person name="Simpson S."/>
            <person name="Babiker E."/>
            <person name="Staton M."/>
        </authorList>
    </citation>
    <scope>NUCLEOTIDE SEQUENCE [LARGE SCALE GENOMIC DNA]</scope>
    <source>
        <tissue evidence="1">Leaf</tissue>
    </source>
</reference>
<dbReference type="GO" id="GO:0043531">
    <property type="term" value="F:ADP binding"/>
    <property type="evidence" value="ECO:0007669"/>
    <property type="project" value="InterPro"/>
</dbReference>
<proteinExistence type="predicted"/>
<dbReference type="SUPFAM" id="SSF52540">
    <property type="entry name" value="P-loop containing nucleoside triphosphate hydrolases"/>
    <property type="match status" value="1"/>
</dbReference>
<gene>
    <name evidence="1" type="ORF">PVL29_016134</name>
</gene>
<organism evidence="1 2">
    <name type="scientific">Vitis rotundifolia</name>
    <name type="common">Muscadine grape</name>
    <dbReference type="NCBI Taxonomy" id="103349"/>
    <lineage>
        <taxon>Eukaryota</taxon>
        <taxon>Viridiplantae</taxon>
        <taxon>Streptophyta</taxon>
        <taxon>Embryophyta</taxon>
        <taxon>Tracheophyta</taxon>
        <taxon>Spermatophyta</taxon>
        <taxon>Magnoliopsida</taxon>
        <taxon>eudicotyledons</taxon>
        <taxon>Gunneridae</taxon>
        <taxon>Pentapetalae</taxon>
        <taxon>rosids</taxon>
        <taxon>Vitales</taxon>
        <taxon>Vitaceae</taxon>
        <taxon>Viteae</taxon>
        <taxon>Vitis</taxon>
    </lineage>
</organism>
<evidence type="ECO:0000313" key="1">
    <source>
        <dbReference type="EMBL" id="KAJ9687529.1"/>
    </source>
</evidence>
<evidence type="ECO:0000313" key="2">
    <source>
        <dbReference type="Proteomes" id="UP001168098"/>
    </source>
</evidence>
<dbReference type="InterPro" id="IPR027417">
    <property type="entry name" value="P-loop_NTPase"/>
</dbReference>
<comment type="caution">
    <text evidence="1">The sequence shown here is derived from an EMBL/GenBank/DDBJ whole genome shotgun (WGS) entry which is preliminary data.</text>
</comment>
<dbReference type="AlphaFoldDB" id="A0AA38ZES8"/>
<sequence length="62" mass="7013">MRADHTHPLEGLSEAHCWSLFQKLAFENKDSCPYPQVLESIGLPLAVKALGTLLYSKTDRRE</sequence>
<keyword evidence="2" id="KW-1185">Reference proteome</keyword>
<name>A0AA38ZES8_VITRO</name>
<dbReference type="EMBL" id="JARBHA010000012">
    <property type="protein sequence ID" value="KAJ9687529.1"/>
    <property type="molecule type" value="Genomic_DNA"/>
</dbReference>
<dbReference type="Proteomes" id="UP001168098">
    <property type="component" value="Unassembled WGS sequence"/>
</dbReference>
<protein>
    <submittedName>
        <fullName evidence="1">Uncharacterized protein</fullName>
    </submittedName>
</protein>